<evidence type="ECO:0000256" key="12">
    <source>
        <dbReference type="PIRSR" id="PIRSR606262-1"/>
    </source>
</evidence>
<dbReference type="InterPro" id="IPR050202">
    <property type="entry name" value="Cyt/Deoxycyt_deaminase"/>
</dbReference>
<dbReference type="PROSITE" id="PS51747">
    <property type="entry name" value="CYT_DCMP_DEAMINASES_2"/>
    <property type="match status" value="1"/>
</dbReference>
<comment type="catalytic activity">
    <reaction evidence="10 15">
        <text>2'-deoxycytidine + H2O + H(+) = 2'-deoxyuridine + NH4(+)</text>
        <dbReference type="Rhea" id="RHEA:13433"/>
        <dbReference type="ChEBI" id="CHEBI:15377"/>
        <dbReference type="ChEBI" id="CHEBI:15378"/>
        <dbReference type="ChEBI" id="CHEBI:15698"/>
        <dbReference type="ChEBI" id="CHEBI:16450"/>
        <dbReference type="ChEBI" id="CHEBI:28938"/>
        <dbReference type="EC" id="3.5.4.5"/>
    </reaction>
</comment>
<dbReference type="SUPFAM" id="SSF53927">
    <property type="entry name" value="Cytidine deaminase-like"/>
    <property type="match status" value="1"/>
</dbReference>
<evidence type="ECO:0000256" key="9">
    <source>
        <dbReference type="ARBA" id="ARBA00032005"/>
    </source>
</evidence>
<dbReference type="PANTHER" id="PTHR11644">
    <property type="entry name" value="CYTIDINE DEAMINASE"/>
    <property type="match status" value="1"/>
</dbReference>
<evidence type="ECO:0000256" key="3">
    <source>
        <dbReference type="ARBA" id="ARBA00006576"/>
    </source>
</evidence>
<comment type="function">
    <text evidence="2 15">This enzyme scavenges exogenous and endogenous cytidine and 2'-deoxycytidine for UMP synthesis.</text>
</comment>
<feature type="binding site" evidence="14">
    <location>
        <position position="86"/>
    </location>
    <ligand>
        <name>Zn(2+)</name>
        <dbReference type="ChEBI" id="CHEBI:29105"/>
        <note>catalytic</note>
    </ligand>
</feature>
<dbReference type="Proteomes" id="UP000002294">
    <property type="component" value="Chromosome"/>
</dbReference>
<evidence type="ECO:0000256" key="10">
    <source>
        <dbReference type="ARBA" id="ARBA00049252"/>
    </source>
</evidence>
<dbReference type="OrthoDB" id="9795347at2"/>
<dbReference type="eggNOG" id="COG0295">
    <property type="taxonomic scope" value="Bacteria"/>
</dbReference>
<keyword evidence="7 15" id="KW-0378">Hydrolase</keyword>
<protein>
    <recommendedName>
        <fullName evidence="5 15">Cytidine deaminase</fullName>
        <ecNumber evidence="4 15">3.5.4.5</ecNumber>
    </recommendedName>
    <alternativeName>
        <fullName evidence="9 15">Cytidine aminohydrolase</fullName>
    </alternativeName>
</protein>
<accession>C7RFX1</accession>
<evidence type="ECO:0000256" key="11">
    <source>
        <dbReference type="ARBA" id="ARBA00049558"/>
    </source>
</evidence>
<evidence type="ECO:0000256" key="8">
    <source>
        <dbReference type="ARBA" id="ARBA00022833"/>
    </source>
</evidence>
<evidence type="ECO:0000256" key="1">
    <source>
        <dbReference type="ARBA" id="ARBA00001947"/>
    </source>
</evidence>
<dbReference type="CDD" id="cd01283">
    <property type="entry name" value="cytidine_deaminase"/>
    <property type="match status" value="1"/>
</dbReference>
<dbReference type="InterPro" id="IPR002125">
    <property type="entry name" value="CMP_dCMP_dom"/>
</dbReference>
<dbReference type="InterPro" id="IPR016192">
    <property type="entry name" value="APOBEC/CMP_deaminase_Zn-bd"/>
</dbReference>
<dbReference type="GO" id="GO:0042802">
    <property type="term" value="F:identical protein binding"/>
    <property type="evidence" value="ECO:0007669"/>
    <property type="project" value="UniProtKB-ARBA"/>
</dbReference>
<comment type="similarity">
    <text evidence="3 15">Belongs to the cytidine and deoxycytidylate deaminase family.</text>
</comment>
<dbReference type="GO" id="GO:0008270">
    <property type="term" value="F:zinc ion binding"/>
    <property type="evidence" value="ECO:0007669"/>
    <property type="project" value="UniProtKB-UniRule"/>
</dbReference>
<dbReference type="Gene3D" id="3.40.140.10">
    <property type="entry name" value="Cytidine Deaminase, domain 2"/>
    <property type="match status" value="1"/>
</dbReference>
<dbReference type="FunFam" id="3.40.140.10:FF:000008">
    <property type="entry name" value="Cytidine deaminase"/>
    <property type="match status" value="1"/>
</dbReference>
<reference evidence="17 18" key="1">
    <citation type="journal article" date="2009" name="Stand. Genomic Sci.">
        <title>Complete genome sequence of Anaerococcus prevotii type strain (PC1).</title>
        <authorList>
            <person name="Labutti K."/>
            <person name="Pukall R."/>
            <person name="Steenblock K."/>
            <person name="Glavina Del Rio T."/>
            <person name="Tice H."/>
            <person name="Copeland A."/>
            <person name="Cheng J.F."/>
            <person name="Lucas S."/>
            <person name="Chen F."/>
            <person name="Nolan M."/>
            <person name="Bruce D."/>
            <person name="Goodwin L."/>
            <person name="Pitluck S."/>
            <person name="Ivanova N."/>
            <person name="Mavromatis K."/>
            <person name="Ovchinnikova G."/>
            <person name="Pati A."/>
            <person name="Chen A."/>
            <person name="Palaniappan K."/>
            <person name="Land M."/>
            <person name="Hauser L."/>
            <person name="Chang Y.J."/>
            <person name="Jeffries C.D."/>
            <person name="Chain P."/>
            <person name="Saunders E."/>
            <person name="Brettin T."/>
            <person name="Detter J.C."/>
            <person name="Han C."/>
            <person name="Goker M."/>
            <person name="Bristow J."/>
            <person name="Eisen J.A."/>
            <person name="Markowitz V."/>
            <person name="Hugenholtz P."/>
            <person name="Kyrpides N.C."/>
            <person name="Klenk H.P."/>
            <person name="Lapidus A."/>
        </authorList>
    </citation>
    <scope>NUCLEOTIDE SEQUENCE [LARGE SCALE GENOMIC DNA]</scope>
    <source>
        <strain evidence="18">ATCC 9321 / DSM 20548 / JCM 6508 / NCTC 11806 / PC1</strain>
    </source>
</reference>
<dbReference type="NCBIfam" id="NF004064">
    <property type="entry name" value="PRK05578.1"/>
    <property type="match status" value="1"/>
</dbReference>
<evidence type="ECO:0000256" key="14">
    <source>
        <dbReference type="PIRSR" id="PIRSR606262-3"/>
    </source>
</evidence>
<dbReference type="STRING" id="525919.Apre_0331"/>
<evidence type="ECO:0000313" key="18">
    <source>
        <dbReference type="Proteomes" id="UP000002294"/>
    </source>
</evidence>
<dbReference type="HOGENOM" id="CLU_097262_4_1_9"/>
<feature type="active site" description="Proton donor" evidence="12">
    <location>
        <position position="56"/>
    </location>
</feature>
<gene>
    <name evidence="17" type="ordered locus">Apre_0331</name>
</gene>
<keyword evidence="6 14" id="KW-0479">Metal-binding</keyword>
<dbReference type="InterPro" id="IPR006262">
    <property type="entry name" value="Cyt_deam_tetra"/>
</dbReference>
<dbReference type="PROSITE" id="PS00903">
    <property type="entry name" value="CYT_DCMP_DEAMINASES_1"/>
    <property type="match status" value="1"/>
</dbReference>
<comment type="catalytic activity">
    <reaction evidence="11 15">
        <text>cytidine + H2O + H(+) = uridine + NH4(+)</text>
        <dbReference type="Rhea" id="RHEA:16069"/>
        <dbReference type="ChEBI" id="CHEBI:15377"/>
        <dbReference type="ChEBI" id="CHEBI:15378"/>
        <dbReference type="ChEBI" id="CHEBI:16704"/>
        <dbReference type="ChEBI" id="CHEBI:17562"/>
        <dbReference type="ChEBI" id="CHEBI:28938"/>
        <dbReference type="EC" id="3.5.4.5"/>
    </reaction>
</comment>
<evidence type="ECO:0000313" key="17">
    <source>
        <dbReference type="EMBL" id="ACV28382.1"/>
    </source>
</evidence>
<comment type="cofactor">
    <cofactor evidence="1 14 15">
        <name>Zn(2+)</name>
        <dbReference type="ChEBI" id="CHEBI:29105"/>
    </cofactor>
</comment>
<dbReference type="GO" id="GO:0072527">
    <property type="term" value="P:pyrimidine-containing compound metabolic process"/>
    <property type="evidence" value="ECO:0007669"/>
    <property type="project" value="UniProtKB-ARBA"/>
</dbReference>
<feature type="binding site" evidence="14">
    <location>
        <position position="54"/>
    </location>
    <ligand>
        <name>Zn(2+)</name>
        <dbReference type="ChEBI" id="CHEBI:29105"/>
        <note>catalytic</note>
    </ligand>
</feature>
<dbReference type="PANTHER" id="PTHR11644:SF2">
    <property type="entry name" value="CYTIDINE DEAMINASE"/>
    <property type="match status" value="1"/>
</dbReference>
<dbReference type="InterPro" id="IPR016193">
    <property type="entry name" value="Cytidine_deaminase-like"/>
</dbReference>
<feature type="binding site" evidence="14">
    <location>
        <position position="89"/>
    </location>
    <ligand>
        <name>Zn(2+)</name>
        <dbReference type="ChEBI" id="CHEBI:29105"/>
        <note>catalytic</note>
    </ligand>
</feature>
<dbReference type="KEGG" id="apr:Apre_0331"/>
<feature type="domain" description="CMP/dCMP-type deaminase" evidence="16">
    <location>
        <begin position="2"/>
        <end position="128"/>
    </location>
</feature>
<dbReference type="GO" id="GO:0055086">
    <property type="term" value="P:nucleobase-containing small molecule metabolic process"/>
    <property type="evidence" value="ECO:0007669"/>
    <property type="project" value="UniProtKB-ARBA"/>
</dbReference>
<feature type="binding site" evidence="13">
    <location>
        <begin position="43"/>
        <end position="49"/>
    </location>
    <ligand>
        <name>substrate</name>
    </ligand>
</feature>
<evidence type="ECO:0000256" key="15">
    <source>
        <dbReference type="RuleBase" id="RU364006"/>
    </source>
</evidence>
<evidence type="ECO:0000259" key="16">
    <source>
        <dbReference type="PROSITE" id="PS51747"/>
    </source>
</evidence>
<dbReference type="RefSeq" id="WP_015777295.1">
    <property type="nucleotide sequence ID" value="NC_013171.1"/>
</dbReference>
<evidence type="ECO:0000256" key="6">
    <source>
        <dbReference type="ARBA" id="ARBA00022723"/>
    </source>
</evidence>
<organism evidence="17 18">
    <name type="scientific">Anaerococcus prevotii (strain ATCC 9321 / DSM 20548 / JCM 6508 / NCTC 11806 / PC1)</name>
    <name type="common">Peptostreptococcus prevotii</name>
    <name type="synonym">Peptococcus prevotii</name>
    <dbReference type="NCBI Taxonomy" id="525919"/>
    <lineage>
        <taxon>Bacteria</taxon>
        <taxon>Bacillati</taxon>
        <taxon>Bacillota</taxon>
        <taxon>Tissierellia</taxon>
        <taxon>Tissierellales</taxon>
        <taxon>Peptoniphilaceae</taxon>
        <taxon>Anaerococcus</taxon>
    </lineage>
</organism>
<keyword evidence="8 14" id="KW-0862">Zinc</keyword>
<dbReference type="NCBIfam" id="TIGR01354">
    <property type="entry name" value="cyt_deam_tetra"/>
    <property type="match status" value="1"/>
</dbReference>
<evidence type="ECO:0000256" key="13">
    <source>
        <dbReference type="PIRSR" id="PIRSR606262-2"/>
    </source>
</evidence>
<dbReference type="EC" id="3.5.4.5" evidence="4 15"/>
<keyword evidence="18" id="KW-1185">Reference proteome</keyword>
<evidence type="ECO:0000256" key="5">
    <source>
        <dbReference type="ARBA" id="ARBA00018266"/>
    </source>
</evidence>
<dbReference type="EMBL" id="CP001708">
    <property type="protein sequence ID" value="ACV28382.1"/>
    <property type="molecule type" value="Genomic_DNA"/>
</dbReference>
<dbReference type="GO" id="GO:0004126">
    <property type="term" value="F:cytidine deaminase activity"/>
    <property type="evidence" value="ECO:0007669"/>
    <property type="project" value="UniProtKB-UniRule"/>
</dbReference>
<proteinExistence type="inferred from homology"/>
<name>C7RFX1_ANAPD</name>
<dbReference type="GO" id="GO:0005829">
    <property type="term" value="C:cytosol"/>
    <property type="evidence" value="ECO:0007669"/>
    <property type="project" value="TreeGrafter"/>
</dbReference>
<evidence type="ECO:0000256" key="2">
    <source>
        <dbReference type="ARBA" id="ARBA00003949"/>
    </source>
</evidence>
<dbReference type="Pfam" id="PF00383">
    <property type="entry name" value="dCMP_cyt_deam_1"/>
    <property type="match status" value="1"/>
</dbReference>
<dbReference type="AlphaFoldDB" id="C7RFX1"/>
<evidence type="ECO:0000256" key="4">
    <source>
        <dbReference type="ARBA" id="ARBA00012783"/>
    </source>
</evidence>
<evidence type="ECO:0000256" key="7">
    <source>
        <dbReference type="ARBA" id="ARBA00022801"/>
    </source>
</evidence>
<sequence>MKDIKELIELALDNKEKSYSPYSHFRVSAVLLTKEGEVFEGVNIENASYSPTICAERSALAAAISKGYREFDTIVITGDLIDTYPCGVCRQFMAEFFDDDTKIVIANSLDDYKTYTLEDLLPHSFGKKDLQ</sequence>